<proteinExistence type="inferred from homology"/>
<dbReference type="GO" id="GO:0009102">
    <property type="term" value="P:biotin biosynthetic process"/>
    <property type="evidence" value="ECO:0007669"/>
    <property type="project" value="TreeGrafter"/>
</dbReference>
<dbReference type="OrthoDB" id="2382073at2759"/>
<evidence type="ECO:0000259" key="5">
    <source>
        <dbReference type="Pfam" id="PF00155"/>
    </source>
</evidence>
<dbReference type="GO" id="GO:0016740">
    <property type="term" value="F:transferase activity"/>
    <property type="evidence" value="ECO:0007669"/>
    <property type="project" value="UniProtKB-KW"/>
</dbReference>
<comment type="similarity">
    <text evidence="2">Belongs to the class-II pyridoxal-phosphate-dependent aminotransferase family. BioF subfamily.</text>
</comment>
<feature type="domain" description="Aminotransferase class I/classII large" evidence="5">
    <location>
        <begin position="41"/>
        <end position="419"/>
    </location>
</feature>
<accession>A0A9W8JAU6</accession>
<dbReference type="SUPFAM" id="SSF53383">
    <property type="entry name" value="PLP-dependent transferases"/>
    <property type="match status" value="1"/>
</dbReference>
<dbReference type="Gene3D" id="3.40.640.10">
    <property type="entry name" value="Type I PLP-dependent aspartate aminotransferase-like (Major domain)"/>
    <property type="match status" value="1"/>
</dbReference>
<dbReference type="EMBL" id="JANBPK010000982">
    <property type="protein sequence ID" value="KAJ2927520.1"/>
    <property type="molecule type" value="Genomic_DNA"/>
</dbReference>
<evidence type="ECO:0000256" key="3">
    <source>
        <dbReference type="ARBA" id="ARBA00022679"/>
    </source>
</evidence>
<dbReference type="InterPro" id="IPR015421">
    <property type="entry name" value="PyrdxlP-dep_Trfase_major"/>
</dbReference>
<dbReference type="Gene3D" id="3.90.1150.10">
    <property type="entry name" value="Aspartate Aminotransferase, domain 1"/>
    <property type="match status" value="1"/>
</dbReference>
<evidence type="ECO:0000313" key="6">
    <source>
        <dbReference type="EMBL" id="KAJ2927520.1"/>
    </source>
</evidence>
<comment type="cofactor">
    <cofactor evidence="1">
        <name>pyridoxal 5'-phosphate</name>
        <dbReference type="ChEBI" id="CHEBI:597326"/>
    </cofactor>
</comment>
<evidence type="ECO:0000256" key="1">
    <source>
        <dbReference type="ARBA" id="ARBA00001933"/>
    </source>
</evidence>
<keyword evidence="7" id="KW-1185">Reference proteome</keyword>
<feature type="non-terminal residue" evidence="6">
    <location>
        <position position="1"/>
    </location>
</feature>
<sequence length="441" mass="48902">MATSSALECSLISKLDDRKRRNQPRWDADIIHSDNAGDFFSGDYLSLSLHPHLRQKFLNALASEPLLLGSTGSRALTGSTANHIGLEKYFAEELSVERTMVYVSGYTANVTFFGCVPQAGDVILFDEYIHASVHDGIRLNRAKLGGTLAFQHNSLVDLEAKINYIVNLWPKIQEGKATLFVVVESVYSMDGDFGPLHGILEIVERLVPRESAHVVVDEAHSIGLYGPEGKGLVRAWGLEKRVHTVVMTFTKTLNSIGGAITTNAIIYEYLSNHSVSWMFTSAAAHVDIIGMKFCFDMLKSAEADRIFPTLYVSNQLREIVMHLSHFFMSHFTQSTGDIPKSVLSLLNPDTKNLNSRGLISPIFAIFSSDVVALQNHLNKKGYAARALAPPAVPRGKERLRVVIHAGNSEEQIKRLVEALRGWALAQKLNDTKQEETLRSRL</sequence>
<evidence type="ECO:0000256" key="2">
    <source>
        <dbReference type="ARBA" id="ARBA00010008"/>
    </source>
</evidence>
<dbReference type="Proteomes" id="UP001140091">
    <property type="component" value="Unassembled WGS sequence"/>
</dbReference>
<dbReference type="GO" id="GO:0030170">
    <property type="term" value="F:pyridoxal phosphate binding"/>
    <property type="evidence" value="ECO:0007669"/>
    <property type="project" value="InterPro"/>
</dbReference>
<name>A0A9W8JAU6_9AGAR</name>
<gene>
    <name evidence="6" type="ORF">H1R20_g9574</name>
</gene>
<keyword evidence="4" id="KW-0663">Pyridoxal phosphate</keyword>
<keyword evidence="3" id="KW-0808">Transferase</keyword>
<comment type="caution">
    <text evidence="6">The sequence shown here is derived from an EMBL/GenBank/DDBJ whole genome shotgun (WGS) entry which is preliminary data.</text>
</comment>
<evidence type="ECO:0000313" key="7">
    <source>
        <dbReference type="Proteomes" id="UP001140091"/>
    </source>
</evidence>
<organism evidence="6 7">
    <name type="scientific">Candolleomyces eurysporus</name>
    <dbReference type="NCBI Taxonomy" id="2828524"/>
    <lineage>
        <taxon>Eukaryota</taxon>
        <taxon>Fungi</taxon>
        <taxon>Dikarya</taxon>
        <taxon>Basidiomycota</taxon>
        <taxon>Agaricomycotina</taxon>
        <taxon>Agaricomycetes</taxon>
        <taxon>Agaricomycetidae</taxon>
        <taxon>Agaricales</taxon>
        <taxon>Agaricineae</taxon>
        <taxon>Psathyrellaceae</taxon>
        <taxon>Candolleomyces</taxon>
    </lineage>
</organism>
<dbReference type="PANTHER" id="PTHR13693:SF77">
    <property type="entry name" value="8-AMINO-7-OXONONANOATE SYNTHASE"/>
    <property type="match status" value="1"/>
</dbReference>
<dbReference type="InterPro" id="IPR015424">
    <property type="entry name" value="PyrdxlP-dep_Trfase"/>
</dbReference>
<dbReference type="PANTHER" id="PTHR13693">
    <property type="entry name" value="CLASS II AMINOTRANSFERASE/8-AMINO-7-OXONONANOATE SYNTHASE"/>
    <property type="match status" value="1"/>
</dbReference>
<reference evidence="6" key="1">
    <citation type="submission" date="2022-06" db="EMBL/GenBank/DDBJ databases">
        <title>Genome Sequence of Candolleomyces eurysporus.</title>
        <authorList>
            <person name="Buettner E."/>
        </authorList>
    </citation>
    <scope>NUCLEOTIDE SEQUENCE</scope>
    <source>
        <strain evidence="6">VTCC 930004</strain>
    </source>
</reference>
<protein>
    <recommendedName>
        <fullName evidence="5">Aminotransferase class I/classII large domain-containing protein</fullName>
    </recommendedName>
</protein>
<dbReference type="AlphaFoldDB" id="A0A9W8JAU6"/>
<dbReference type="InterPro" id="IPR004839">
    <property type="entry name" value="Aminotransferase_I/II_large"/>
</dbReference>
<dbReference type="InterPro" id="IPR050087">
    <property type="entry name" value="AON_synthase_class-II"/>
</dbReference>
<dbReference type="Pfam" id="PF00155">
    <property type="entry name" value="Aminotran_1_2"/>
    <property type="match status" value="1"/>
</dbReference>
<evidence type="ECO:0000256" key="4">
    <source>
        <dbReference type="ARBA" id="ARBA00022898"/>
    </source>
</evidence>
<dbReference type="InterPro" id="IPR015422">
    <property type="entry name" value="PyrdxlP-dep_Trfase_small"/>
</dbReference>